<feature type="non-terminal residue" evidence="1">
    <location>
        <position position="1"/>
    </location>
</feature>
<comment type="caution">
    <text evidence="1">The sequence shown here is derived from an EMBL/GenBank/DDBJ whole genome shotgun (WGS) entry which is preliminary data.</text>
</comment>
<accession>A0A813KV92</accession>
<proteinExistence type="predicted"/>
<evidence type="ECO:0000313" key="2">
    <source>
        <dbReference type="Proteomes" id="UP000626109"/>
    </source>
</evidence>
<sequence length="175" mass="19374">NMPRGNDSFGVFISQTAVATLSKDDINRLTYATTTGNTFCGSQISPEDRDKNESFMEVYSTGRRATKYMGYPMKKAPNFDRSSSRYYSEYVAFPLGDSKANNASAKNYKEAGSSRARNGGKLDGRTSYMQEFGNKLTTEQMENAKGISAEPLQDTLKVVSGKLLYNTALSHDTFK</sequence>
<feature type="non-terminal residue" evidence="1">
    <location>
        <position position="175"/>
    </location>
</feature>
<protein>
    <submittedName>
        <fullName evidence="1">Uncharacterized protein</fullName>
    </submittedName>
</protein>
<name>A0A813KV92_POLGL</name>
<dbReference type="Proteomes" id="UP000626109">
    <property type="component" value="Unassembled WGS sequence"/>
</dbReference>
<evidence type="ECO:0000313" key="1">
    <source>
        <dbReference type="EMBL" id="CAE8711265.1"/>
    </source>
</evidence>
<dbReference type="EMBL" id="CAJNNW010032140">
    <property type="protein sequence ID" value="CAE8711265.1"/>
    <property type="molecule type" value="Genomic_DNA"/>
</dbReference>
<dbReference type="AlphaFoldDB" id="A0A813KV92"/>
<organism evidence="1 2">
    <name type="scientific">Polarella glacialis</name>
    <name type="common">Dinoflagellate</name>
    <dbReference type="NCBI Taxonomy" id="89957"/>
    <lineage>
        <taxon>Eukaryota</taxon>
        <taxon>Sar</taxon>
        <taxon>Alveolata</taxon>
        <taxon>Dinophyceae</taxon>
        <taxon>Suessiales</taxon>
        <taxon>Suessiaceae</taxon>
        <taxon>Polarella</taxon>
    </lineage>
</organism>
<reference evidence="1" key="1">
    <citation type="submission" date="2021-02" db="EMBL/GenBank/DDBJ databases">
        <authorList>
            <person name="Dougan E. K."/>
            <person name="Rhodes N."/>
            <person name="Thang M."/>
            <person name="Chan C."/>
        </authorList>
    </citation>
    <scope>NUCLEOTIDE SEQUENCE</scope>
</reference>
<gene>
    <name evidence="1" type="ORF">PGLA2088_LOCUS36386</name>
</gene>